<organism evidence="2 3">
    <name type="scientific">Marinilabilia rubra</name>
    <dbReference type="NCBI Taxonomy" id="2162893"/>
    <lineage>
        <taxon>Bacteria</taxon>
        <taxon>Pseudomonadati</taxon>
        <taxon>Bacteroidota</taxon>
        <taxon>Bacteroidia</taxon>
        <taxon>Marinilabiliales</taxon>
        <taxon>Marinilabiliaceae</taxon>
        <taxon>Marinilabilia</taxon>
    </lineage>
</organism>
<dbReference type="EMBL" id="QEWP01000020">
    <property type="protein sequence ID" value="PWD98041.1"/>
    <property type="molecule type" value="Genomic_DNA"/>
</dbReference>
<feature type="signal peptide" evidence="1">
    <location>
        <begin position="1"/>
        <end position="20"/>
    </location>
</feature>
<accession>A0A2U2B4N6</accession>
<keyword evidence="3" id="KW-1185">Reference proteome</keyword>
<evidence type="ECO:0000313" key="2">
    <source>
        <dbReference type="EMBL" id="PWD98041.1"/>
    </source>
</evidence>
<feature type="chain" id="PRO_5015532753" evidence="1">
    <location>
        <begin position="21"/>
        <end position="162"/>
    </location>
</feature>
<evidence type="ECO:0000256" key="1">
    <source>
        <dbReference type="SAM" id="SignalP"/>
    </source>
</evidence>
<name>A0A2U2B4N6_9BACT</name>
<protein>
    <submittedName>
        <fullName evidence="2">Uncharacterized protein</fullName>
    </submittedName>
</protein>
<evidence type="ECO:0000313" key="3">
    <source>
        <dbReference type="Proteomes" id="UP000244956"/>
    </source>
</evidence>
<sequence>MKTLVITLIAAIIGTWAANAQNDTVNYVVTSSDTIFCGKMNVSSTKTKIELEDGTTLKFKNKDLVRYSKDGRFFQKLPVYVRNQKTDRRAMMELIHFKSMVKVFKEERYDITRDAVDAYFYFYYNGQCIQVDRNPSLANIVDFVDEFEYTDYIPEERNLAKQ</sequence>
<reference evidence="2 3" key="1">
    <citation type="submission" date="2018-05" db="EMBL/GenBank/DDBJ databases">
        <title>Marinilabilia rubrum sp. nov., isolated from saltern sediment.</title>
        <authorList>
            <person name="Zhang R."/>
        </authorList>
    </citation>
    <scope>NUCLEOTIDE SEQUENCE [LARGE SCALE GENOMIC DNA]</scope>
    <source>
        <strain evidence="2 3">WTE16</strain>
    </source>
</reference>
<keyword evidence="1" id="KW-0732">Signal</keyword>
<proteinExistence type="predicted"/>
<dbReference type="AlphaFoldDB" id="A0A2U2B4N6"/>
<comment type="caution">
    <text evidence="2">The sequence shown here is derived from an EMBL/GenBank/DDBJ whole genome shotgun (WGS) entry which is preliminary data.</text>
</comment>
<dbReference type="RefSeq" id="WP_109265823.1">
    <property type="nucleotide sequence ID" value="NZ_QEWP01000020.1"/>
</dbReference>
<gene>
    <name evidence="2" type="ORF">DDZ16_17760</name>
</gene>
<dbReference type="OrthoDB" id="1121899at2"/>
<dbReference type="Proteomes" id="UP000244956">
    <property type="component" value="Unassembled WGS sequence"/>
</dbReference>